<name>A0A7J0DH52_9ERIC</name>
<feature type="compositionally biased region" description="Low complexity" evidence="1">
    <location>
        <begin position="83"/>
        <end position="97"/>
    </location>
</feature>
<organism evidence="2 3">
    <name type="scientific">Actinidia rufa</name>
    <dbReference type="NCBI Taxonomy" id="165716"/>
    <lineage>
        <taxon>Eukaryota</taxon>
        <taxon>Viridiplantae</taxon>
        <taxon>Streptophyta</taxon>
        <taxon>Embryophyta</taxon>
        <taxon>Tracheophyta</taxon>
        <taxon>Spermatophyta</taxon>
        <taxon>Magnoliopsida</taxon>
        <taxon>eudicotyledons</taxon>
        <taxon>Gunneridae</taxon>
        <taxon>Pentapetalae</taxon>
        <taxon>asterids</taxon>
        <taxon>Ericales</taxon>
        <taxon>Actinidiaceae</taxon>
        <taxon>Actinidia</taxon>
    </lineage>
</organism>
<sequence>MTIPASLHFQDTGAMSLLDSVPIIGGDPNIAPQQSKRQPRLPPLRIREQAPRGRRSLLVEVNNLIEGTAAKLARLGQEIEGQSIGSSRTSSSDSFDLSNKDISEGAASEVGDEEKDIEVEKGLEVNQVEDQVPSITAPAMSMLDSVLTELRRRLSPYLA</sequence>
<evidence type="ECO:0000313" key="2">
    <source>
        <dbReference type="EMBL" id="GFS35096.1"/>
    </source>
</evidence>
<feature type="region of interest" description="Disordered" evidence="1">
    <location>
        <begin position="81"/>
        <end position="115"/>
    </location>
</feature>
<proteinExistence type="predicted"/>
<dbReference type="AlphaFoldDB" id="A0A7J0DH52"/>
<feature type="region of interest" description="Disordered" evidence="1">
    <location>
        <begin position="25"/>
        <end position="49"/>
    </location>
</feature>
<keyword evidence="3" id="KW-1185">Reference proteome</keyword>
<accession>A0A7J0DH52</accession>
<dbReference type="Proteomes" id="UP000585474">
    <property type="component" value="Unassembled WGS sequence"/>
</dbReference>
<comment type="caution">
    <text evidence="2">The sequence shown here is derived from an EMBL/GenBank/DDBJ whole genome shotgun (WGS) entry which is preliminary data.</text>
</comment>
<gene>
    <name evidence="2" type="ORF">Acr_00g0037800</name>
</gene>
<evidence type="ECO:0000256" key="1">
    <source>
        <dbReference type="SAM" id="MobiDB-lite"/>
    </source>
</evidence>
<evidence type="ECO:0000313" key="3">
    <source>
        <dbReference type="Proteomes" id="UP000585474"/>
    </source>
</evidence>
<reference evidence="3" key="1">
    <citation type="submission" date="2019-07" db="EMBL/GenBank/DDBJ databases">
        <title>De Novo Assembly of kiwifruit Actinidia rufa.</title>
        <authorList>
            <person name="Sugita-Konishi S."/>
            <person name="Sato K."/>
            <person name="Mori E."/>
            <person name="Abe Y."/>
            <person name="Kisaki G."/>
            <person name="Hamano K."/>
            <person name="Suezawa K."/>
            <person name="Otani M."/>
            <person name="Fukuda T."/>
            <person name="Manabe T."/>
            <person name="Gomi K."/>
            <person name="Tabuchi M."/>
            <person name="Akimitsu K."/>
            <person name="Kataoka I."/>
        </authorList>
    </citation>
    <scope>NUCLEOTIDE SEQUENCE [LARGE SCALE GENOMIC DNA]</scope>
    <source>
        <strain evidence="3">cv. Fuchu</strain>
    </source>
</reference>
<protein>
    <submittedName>
        <fullName evidence="2">Uncharacterized protein</fullName>
    </submittedName>
</protein>
<dbReference type="EMBL" id="BJWL01000222">
    <property type="protein sequence ID" value="GFS35096.1"/>
    <property type="molecule type" value="Genomic_DNA"/>
</dbReference>